<gene>
    <name evidence="2" type="ORF">KJ970_14320</name>
</gene>
<protein>
    <submittedName>
        <fullName evidence="2">DUF3343 domain-containing protein</fullName>
    </submittedName>
</protein>
<sequence>MTDADYAVVLFHSSSHALRAEKFLVEAGFICKLIPVPRQLSSDCGVCLRIPGRESESVRETLEKLNVEYADLCAIES</sequence>
<dbReference type="Pfam" id="PF11823">
    <property type="entry name" value="Se_S_carrier"/>
    <property type="match status" value="1"/>
</dbReference>
<evidence type="ECO:0000313" key="2">
    <source>
        <dbReference type="EMBL" id="MBU2692092.1"/>
    </source>
</evidence>
<feature type="domain" description="Putative Se/S carrier protein-like" evidence="1">
    <location>
        <begin position="7"/>
        <end position="72"/>
    </location>
</feature>
<accession>A0A948W4D3</accession>
<dbReference type="InterPro" id="IPR021778">
    <property type="entry name" value="Se/S_carrier-like"/>
</dbReference>
<proteinExistence type="predicted"/>
<comment type="caution">
    <text evidence="2">The sequence shown here is derived from an EMBL/GenBank/DDBJ whole genome shotgun (WGS) entry which is preliminary data.</text>
</comment>
<name>A0A948W4D3_UNCEI</name>
<reference evidence="2" key="1">
    <citation type="submission" date="2021-05" db="EMBL/GenBank/DDBJ databases">
        <title>Energy efficiency and biological interactions define the core microbiome of deep oligotrophic groundwater.</title>
        <authorList>
            <person name="Mehrshad M."/>
            <person name="Lopez-Fernandez M."/>
            <person name="Bell E."/>
            <person name="Bernier-Latmani R."/>
            <person name="Bertilsson S."/>
            <person name="Dopson M."/>
        </authorList>
    </citation>
    <scope>NUCLEOTIDE SEQUENCE</scope>
    <source>
        <strain evidence="2">Modern_marine.mb.64</strain>
    </source>
</reference>
<evidence type="ECO:0000259" key="1">
    <source>
        <dbReference type="Pfam" id="PF11823"/>
    </source>
</evidence>
<dbReference type="Proteomes" id="UP000777784">
    <property type="component" value="Unassembled WGS sequence"/>
</dbReference>
<organism evidence="2 3">
    <name type="scientific">Eiseniibacteriota bacterium</name>
    <dbReference type="NCBI Taxonomy" id="2212470"/>
    <lineage>
        <taxon>Bacteria</taxon>
        <taxon>Candidatus Eiseniibacteriota</taxon>
    </lineage>
</organism>
<evidence type="ECO:0000313" key="3">
    <source>
        <dbReference type="Proteomes" id="UP000777784"/>
    </source>
</evidence>
<dbReference type="EMBL" id="JAHJDP010000084">
    <property type="protein sequence ID" value="MBU2692092.1"/>
    <property type="molecule type" value="Genomic_DNA"/>
</dbReference>
<dbReference type="AlphaFoldDB" id="A0A948W4D3"/>